<accession>A0AA41YVS0</accession>
<dbReference type="InterPro" id="IPR013094">
    <property type="entry name" value="AB_hydrolase_3"/>
</dbReference>
<dbReference type="AlphaFoldDB" id="A0AA41YVS0"/>
<evidence type="ECO:0000313" key="2">
    <source>
        <dbReference type="EMBL" id="MCW6509509.1"/>
    </source>
</evidence>
<gene>
    <name evidence="2" type="ORF">M8523_15925</name>
</gene>
<dbReference type="GO" id="GO:0004771">
    <property type="term" value="F:sterol ester esterase activity"/>
    <property type="evidence" value="ECO:0007669"/>
    <property type="project" value="TreeGrafter"/>
</dbReference>
<dbReference type="RefSeq" id="WP_282585881.1">
    <property type="nucleotide sequence ID" value="NZ_JAMOIM010000010.1"/>
</dbReference>
<dbReference type="Proteomes" id="UP001165667">
    <property type="component" value="Unassembled WGS sequence"/>
</dbReference>
<dbReference type="GO" id="GO:0019433">
    <property type="term" value="P:triglyceride catabolic process"/>
    <property type="evidence" value="ECO:0007669"/>
    <property type="project" value="TreeGrafter"/>
</dbReference>
<protein>
    <submittedName>
        <fullName evidence="2">Alpha/beta hydrolase</fullName>
    </submittedName>
</protein>
<dbReference type="GO" id="GO:0005829">
    <property type="term" value="C:cytosol"/>
    <property type="evidence" value="ECO:0007669"/>
    <property type="project" value="TreeGrafter"/>
</dbReference>
<dbReference type="PANTHER" id="PTHR23025:SF4">
    <property type="entry name" value="ALPHA_BETA HYDROLASE FOLD-3 DOMAIN-CONTAINING PROTEIN"/>
    <property type="match status" value="1"/>
</dbReference>
<dbReference type="GO" id="GO:0004806">
    <property type="term" value="F:triacylglycerol lipase activity"/>
    <property type="evidence" value="ECO:0007669"/>
    <property type="project" value="TreeGrafter"/>
</dbReference>
<dbReference type="InterPro" id="IPR029058">
    <property type="entry name" value="AB_hydrolase_fold"/>
</dbReference>
<comment type="caution">
    <text evidence="2">The sequence shown here is derived from an EMBL/GenBank/DDBJ whole genome shotgun (WGS) entry which is preliminary data.</text>
</comment>
<reference evidence="2" key="1">
    <citation type="submission" date="2022-05" db="EMBL/GenBank/DDBJ databases">
        <authorList>
            <person name="Pankratov T."/>
        </authorList>
    </citation>
    <scope>NUCLEOTIDE SEQUENCE</scope>
    <source>
        <strain evidence="2">BP6-180914</strain>
    </source>
</reference>
<keyword evidence="2" id="KW-0378">Hydrolase</keyword>
<dbReference type="Gene3D" id="3.40.50.1820">
    <property type="entry name" value="alpha/beta hydrolase"/>
    <property type="match status" value="1"/>
</dbReference>
<dbReference type="EMBL" id="JAMOIM010000010">
    <property type="protein sequence ID" value="MCW6509509.1"/>
    <property type="molecule type" value="Genomic_DNA"/>
</dbReference>
<dbReference type="PANTHER" id="PTHR23025">
    <property type="entry name" value="TRIACYLGLYCEROL LIPASE"/>
    <property type="match status" value="1"/>
</dbReference>
<proteinExistence type="predicted"/>
<name>A0AA41YVS0_9HYPH</name>
<dbReference type="SUPFAM" id="SSF53474">
    <property type="entry name" value="alpha/beta-Hydrolases"/>
    <property type="match status" value="1"/>
</dbReference>
<feature type="domain" description="Alpha/beta hydrolase fold-3" evidence="1">
    <location>
        <begin position="78"/>
        <end position="283"/>
    </location>
</feature>
<keyword evidence="3" id="KW-1185">Reference proteome</keyword>
<organism evidence="2 3">
    <name type="scientific">Lichenifustis flavocetrariae</name>
    <dbReference type="NCBI Taxonomy" id="2949735"/>
    <lineage>
        <taxon>Bacteria</taxon>
        <taxon>Pseudomonadati</taxon>
        <taxon>Pseudomonadota</taxon>
        <taxon>Alphaproteobacteria</taxon>
        <taxon>Hyphomicrobiales</taxon>
        <taxon>Lichenihabitantaceae</taxon>
        <taxon>Lichenifustis</taxon>
    </lineage>
</organism>
<evidence type="ECO:0000259" key="1">
    <source>
        <dbReference type="Pfam" id="PF07859"/>
    </source>
</evidence>
<dbReference type="Pfam" id="PF07859">
    <property type="entry name" value="Abhydrolase_3"/>
    <property type="match status" value="1"/>
</dbReference>
<sequence>MIDPDIQAFIAESERFYPPDAATRSIVDQRRLYHAYAHAFAVRRPSGIESQDAMLATTGRSIPLRRYMPRRELSRGLVLYAHGGGFMLGSLDSHDSIVARVAEATGAEVIAIDYRLAPEHPAPAALDDIMVVLAAALMRQLPWPDLPLSPVALMGDSAGAALMAAAALQAGKARPGRLAALALVYPSLGYEPAEPACRLESAAPMLTLADVRFYRSVYLAGREPPPGTFVLDSPDVSGLPPTVLLPAEHDPLRDDCTELARRLRAVRTEVLLLPGTGLVHGCLRALDRSPAVAEPFGRLCAFVARRLHGSRTSP</sequence>
<evidence type="ECO:0000313" key="3">
    <source>
        <dbReference type="Proteomes" id="UP001165667"/>
    </source>
</evidence>